<organism evidence="1">
    <name type="scientific">Amblyomma americanum</name>
    <name type="common">Lone star tick</name>
    <dbReference type="NCBI Taxonomy" id="6943"/>
    <lineage>
        <taxon>Eukaryota</taxon>
        <taxon>Metazoa</taxon>
        <taxon>Ecdysozoa</taxon>
        <taxon>Arthropoda</taxon>
        <taxon>Chelicerata</taxon>
        <taxon>Arachnida</taxon>
        <taxon>Acari</taxon>
        <taxon>Parasitiformes</taxon>
        <taxon>Ixodida</taxon>
        <taxon>Ixodoidea</taxon>
        <taxon>Ixodidae</taxon>
        <taxon>Amblyomminae</taxon>
        <taxon>Amblyomma</taxon>
    </lineage>
</organism>
<accession>A0A0C9R410</accession>
<reference evidence="1" key="1">
    <citation type="journal article" date="2015" name="PLoS ONE">
        <title>An Insight into the Sialome of the Lone Star Tick, Amblyomma americanum, with a Glimpse on Its Time Dependent Gene Expression.</title>
        <authorList>
            <person name="Karim S."/>
            <person name="Ribeiro J.M."/>
        </authorList>
    </citation>
    <scope>NUCLEOTIDE SEQUENCE</scope>
    <source>
        <tissue evidence="1">Salivary gland</tissue>
    </source>
</reference>
<dbReference type="EMBL" id="GBZX01001015">
    <property type="protein sequence ID" value="JAG91725.1"/>
    <property type="molecule type" value="mRNA"/>
</dbReference>
<dbReference type="AlphaFoldDB" id="A0A0C9R410"/>
<proteinExistence type="evidence at transcript level"/>
<name>A0A0C9R410_AMBAM</name>
<protein>
    <submittedName>
        <fullName evidence="1">Putative secreted protein</fullName>
    </submittedName>
</protein>
<sequence length="105" mass="11880">MSWTPENTLMLFVSFVLLSFSAPRLSSLSKRLLIDTLASILIGFDLIMARHMKHCMADKATKCKRTDLACLFCNGIRPCLQWLVQQKDVKLCKLRGIVKGHTNVV</sequence>
<evidence type="ECO:0000313" key="1">
    <source>
        <dbReference type="EMBL" id="JAG91725.1"/>
    </source>
</evidence>